<dbReference type="RefSeq" id="WP_044732694.1">
    <property type="nucleotide sequence ID" value="NZ_JYBP01000003.1"/>
</dbReference>
<keyword evidence="1 3" id="KW-0808">Transferase</keyword>
<dbReference type="CDD" id="cd03358">
    <property type="entry name" value="LbH_WxcM_N_like"/>
    <property type="match status" value="1"/>
</dbReference>
<keyword evidence="2" id="KW-0677">Repeat</keyword>
<dbReference type="OrthoDB" id="9782926at2"/>
<dbReference type="GO" id="GO:0016740">
    <property type="term" value="F:transferase activity"/>
    <property type="evidence" value="ECO:0007669"/>
    <property type="project" value="UniProtKB-KW"/>
</dbReference>
<dbReference type="InterPro" id="IPR011004">
    <property type="entry name" value="Trimer_LpxA-like_sf"/>
</dbReference>
<dbReference type="InterPro" id="IPR001451">
    <property type="entry name" value="Hexapep"/>
</dbReference>
<dbReference type="Gene3D" id="2.160.10.10">
    <property type="entry name" value="Hexapeptide repeat proteins"/>
    <property type="match status" value="2"/>
</dbReference>
<dbReference type="PATRIC" id="fig|1462.6.peg.3578"/>
<evidence type="ECO:0000256" key="1">
    <source>
        <dbReference type="ARBA" id="ARBA00022679"/>
    </source>
</evidence>
<reference evidence="3 4" key="1">
    <citation type="submission" date="2015-01" db="EMBL/GenBank/DDBJ databases">
        <authorList>
            <person name="Filippidou S."/>
            <person name="Jeanneret N."/>
            <person name="Russel-Delif L."/>
            <person name="Junier T."/>
            <person name="Wunderlin T."/>
            <person name="Molina V."/>
            <person name="Johnson S.L."/>
            <person name="Davenport K.W."/>
            <person name="Chain P.S."/>
            <person name="Dorador C."/>
            <person name="Junier P."/>
        </authorList>
    </citation>
    <scope>NUCLEOTIDE SEQUENCE [LARGE SCALE GENOMIC DNA]</scope>
    <source>
        <strain evidence="3 4">Et7/4</strain>
    </source>
</reference>
<name>A0A0D8BYG9_GEOKU</name>
<dbReference type="PROSITE" id="PS00101">
    <property type="entry name" value="HEXAPEP_TRANSFERASES"/>
    <property type="match status" value="1"/>
</dbReference>
<dbReference type="Pfam" id="PF00132">
    <property type="entry name" value="Hexapep"/>
    <property type="match status" value="2"/>
</dbReference>
<evidence type="ECO:0000313" key="4">
    <source>
        <dbReference type="Proteomes" id="UP000032522"/>
    </source>
</evidence>
<dbReference type="InterPro" id="IPR050179">
    <property type="entry name" value="Trans_hexapeptide_repeat"/>
</dbReference>
<evidence type="ECO:0000313" key="3">
    <source>
        <dbReference type="EMBL" id="KJE29226.1"/>
    </source>
</evidence>
<dbReference type="EMBL" id="JYBP01000003">
    <property type="protein sequence ID" value="KJE29226.1"/>
    <property type="molecule type" value="Genomic_DNA"/>
</dbReference>
<dbReference type="InterPro" id="IPR018357">
    <property type="entry name" value="Hexapep_transf_CS"/>
</dbReference>
<dbReference type="PANTHER" id="PTHR43300:SF4">
    <property type="entry name" value="ACYL-[ACYL-CARRIER-PROTEIN]--UDP-N-ACETYLGLUCOSAMINE O-ACYLTRANSFERASE"/>
    <property type="match status" value="1"/>
</dbReference>
<dbReference type="Proteomes" id="UP000032522">
    <property type="component" value="Unassembled WGS sequence"/>
</dbReference>
<organism evidence="3 4">
    <name type="scientific">Geobacillus kaustophilus</name>
    <dbReference type="NCBI Taxonomy" id="1462"/>
    <lineage>
        <taxon>Bacteria</taxon>
        <taxon>Bacillati</taxon>
        <taxon>Bacillota</taxon>
        <taxon>Bacilli</taxon>
        <taxon>Bacillales</taxon>
        <taxon>Anoxybacillaceae</taxon>
        <taxon>Geobacillus</taxon>
        <taxon>Geobacillus thermoleovorans group</taxon>
    </lineage>
</organism>
<sequence length="243" mass="25789">MNVVDPSVVCGERVEIGHFTVIEANVKIGNDVKIGHRVTIHEGTVIGDGVTIADGAVLGKPPKPAKTSTVKLSGELPPLVIGDHCTIGANAVIYRGATIGAYTLIADLASVRENVHIGQYVIVGRGVCVENHVRIGDRTKIQSNSYITAYTTLEDHVFIAPCVTTTNDNYMGRTEERFAKIKGATVKRGARVGGGAILLPGVTVAEETFVAAGALVTKDTEPKTVVKGFPARFSKMVDERELL</sequence>
<proteinExistence type="predicted"/>
<protein>
    <submittedName>
        <fullName evidence="3">Hexapeptide repeat of succinyl-transferase family protein</fullName>
    </submittedName>
</protein>
<accession>A0A0D8BYG9</accession>
<comment type="caution">
    <text evidence="3">The sequence shown here is derived from an EMBL/GenBank/DDBJ whole genome shotgun (WGS) entry which is preliminary data.</text>
</comment>
<dbReference type="AlphaFoldDB" id="A0A0D8BYG9"/>
<evidence type="ECO:0000256" key="2">
    <source>
        <dbReference type="ARBA" id="ARBA00022737"/>
    </source>
</evidence>
<gene>
    <name evidence="3" type="ORF">LG52_3256</name>
</gene>
<dbReference type="PANTHER" id="PTHR43300">
    <property type="entry name" value="ACETYLTRANSFERASE"/>
    <property type="match status" value="1"/>
</dbReference>
<dbReference type="SUPFAM" id="SSF51161">
    <property type="entry name" value="Trimeric LpxA-like enzymes"/>
    <property type="match status" value="2"/>
</dbReference>